<evidence type="ECO:0000256" key="3">
    <source>
        <dbReference type="ARBA" id="ARBA00022630"/>
    </source>
</evidence>
<dbReference type="Gene3D" id="1.20.120.310">
    <property type="entry name" value="ERV/ALR sulfhydryl oxidase domain"/>
    <property type="match status" value="1"/>
</dbReference>
<dbReference type="EC" id="1.8.3.2" evidence="2"/>
<name>A0A6C0BWY0_9ZZZZ</name>
<keyword evidence="4" id="KW-0274">FAD</keyword>
<dbReference type="EMBL" id="MN739271">
    <property type="protein sequence ID" value="QHS96582.1"/>
    <property type="molecule type" value="Genomic_DNA"/>
</dbReference>
<evidence type="ECO:0000313" key="8">
    <source>
        <dbReference type="EMBL" id="QHS96582.1"/>
    </source>
</evidence>
<comment type="cofactor">
    <cofactor evidence="1">
        <name>FAD</name>
        <dbReference type="ChEBI" id="CHEBI:57692"/>
    </cofactor>
</comment>
<dbReference type="PANTHER" id="PTHR12645:SF0">
    <property type="entry name" value="FAD-LINKED SULFHYDRYL OXIDASE ALR"/>
    <property type="match status" value="1"/>
</dbReference>
<sequence>MKIAEWGPETWLLLHTIAEKIYDDKFNSCKNDIFVIITLIATSVPCPFCRTHAAEYLKLHKINQCKTKHDLKMFIFNFHNNVNGKLKKTQFSFSSVSKYSQVNFANIVQKYSAKNFRNRSTDLSFSFHRNLNIKTIMSLFIKNTTAFTP</sequence>
<dbReference type="InterPro" id="IPR039799">
    <property type="entry name" value="ALR/ERV"/>
</dbReference>
<dbReference type="InterPro" id="IPR017905">
    <property type="entry name" value="ERV/ALR_sulphydryl_oxidase"/>
</dbReference>
<evidence type="ECO:0000256" key="5">
    <source>
        <dbReference type="ARBA" id="ARBA00023002"/>
    </source>
</evidence>
<dbReference type="AlphaFoldDB" id="A0A6C0BWY0"/>
<keyword evidence="6" id="KW-1015">Disulfide bond</keyword>
<proteinExistence type="predicted"/>
<keyword evidence="3" id="KW-0285">Flavoprotein</keyword>
<evidence type="ECO:0000259" key="7">
    <source>
        <dbReference type="PROSITE" id="PS51324"/>
    </source>
</evidence>
<reference evidence="8" key="1">
    <citation type="journal article" date="2020" name="Nature">
        <title>Giant virus diversity and host interactions through global metagenomics.</title>
        <authorList>
            <person name="Schulz F."/>
            <person name="Roux S."/>
            <person name="Paez-Espino D."/>
            <person name="Jungbluth S."/>
            <person name="Walsh D.A."/>
            <person name="Denef V.J."/>
            <person name="McMahon K.D."/>
            <person name="Konstantinidis K.T."/>
            <person name="Eloe-Fadrosh E.A."/>
            <person name="Kyrpides N.C."/>
            <person name="Woyke T."/>
        </authorList>
    </citation>
    <scope>NUCLEOTIDE SEQUENCE</scope>
    <source>
        <strain evidence="8">GVMAG-M-3300020166-18</strain>
    </source>
</reference>
<dbReference type="PANTHER" id="PTHR12645">
    <property type="entry name" value="ALR/ERV"/>
    <property type="match status" value="1"/>
</dbReference>
<keyword evidence="5" id="KW-0560">Oxidoreductase</keyword>
<dbReference type="GO" id="GO:0005739">
    <property type="term" value="C:mitochondrion"/>
    <property type="evidence" value="ECO:0007669"/>
    <property type="project" value="TreeGrafter"/>
</dbReference>
<dbReference type="SUPFAM" id="SSF69000">
    <property type="entry name" value="FAD-dependent thiol oxidase"/>
    <property type="match status" value="1"/>
</dbReference>
<dbReference type="PROSITE" id="PS51324">
    <property type="entry name" value="ERV_ALR"/>
    <property type="match status" value="1"/>
</dbReference>
<dbReference type="GO" id="GO:0016971">
    <property type="term" value="F:flavin-dependent sulfhydryl oxidase activity"/>
    <property type="evidence" value="ECO:0007669"/>
    <property type="project" value="InterPro"/>
</dbReference>
<evidence type="ECO:0000256" key="4">
    <source>
        <dbReference type="ARBA" id="ARBA00022827"/>
    </source>
</evidence>
<evidence type="ECO:0000256" key="6">
    <source>
        <dbReference type="ARBA" id="ARBA00023157"/>
    </source>
</evidence>
<dbReference type="Pfam" id="PF04777">
    <property type="entry name" value="Evr1_Alr"/>
    <property type="match status" value="1"/>
</dbReference>
<accession>A0A6C0BWY0</accession>
<evidence type="ECO:0000256" key="1">
    <source>
        <dbReference type="ARBA" id="ARBA00001974"/>
    </source>
</evidence>
<protein>
    <recommendedName>
        <fullName evidence="2">thiol oxidase</fullName>
        <ecNumber evidence="2">1.8.3.2</ecNumber>
    </recommendedName>
</protein>
<dbReference type="GO" id="GO:0050660">
    <property type="term" value="F:flavin adenine dinucleotide binding"/>
    <property type="evidence" value="ECO:0007669"/>
    <property type="project" value="TreeGrafter"/>
</dbReference>
<organism evidence="8">
    <name type="scientific">viral metagenome</name>
    <dbReference type="NCBI Taxonomy" id="1070528"/>
    <lineage>
        <taxon>unclassified sequences</taxon>
        <taxon>metagenomes</taxon>
        <taxon>organismal metagenomes</taxon>
    </lineage>
</organism>
<feature type="domain" description="ERV/ALR sulfhydryl oxidase" evidence="7">
    <location>
        <begin position="1"/>
        <end position="100"/>
    </location>
</feature>
<dbReference type="InterPro" id="IPR036774">
    <property type="entry name" value="ERV/ALR_sulphydryl_oxid_sf"/>
</dbReference>
<evidence type="ECO:0000256" key="2">
    <source>
        <dbReference type="ARBA" id="ARBA00012512"/>
    </source>
</evidence>